<dbReference type="GO" id="GO:0004471">
    <property type="term" value="F:malate dehydrogenase (decarboxylating) (NAD+) activity"/>
    <property type="evidence" value="ECO:0007669"/>
    <property type="project" value="TreeGrafter"/>
</dbReference>
<keyword evidence="4 6" id="KW-0479">Metal-binding</keyword>
<feature type="region of interest" description="Disordered" evidence="7">
    <location>
        <begin position="80"/>
        <end position="202"/>
    </location>
</feature>
<dbReference type="Pfam" id="PF03949">
    <property type="entry name" value="Malic_M"/>
    <property type="match status" value="1"/>
</dbReference>
<feature type="compositionally biased region" description="Low complexity" evidence="7">
    <location>
        <begin position="135"/>
        <end position="148"/>
    </location>
</feature>
<evidence type="ECO:0000256" key="1">
    <source>
        <dbReference type="ARBA" id="ARBA00001936"/>
    </source>
</evidence>
<keyword evidence="5 6" id="KW-0560">Oxidoreductase</keyword>
<dbReference type="AlphaFoldDB" id="A0A8H7SN09"/>
<comment type="similarity">
    <text evidence="3 6">Belongs to the malic enzymes family.</text>
</comment>
<dbReference type="InterPro" id="IPR046346">
    <property type="entry name" value="Aminoacid_DH-like_N_sf"/>
</dbReference>
<dbReference type="Gene3D" id="3.40.50.720">
    <property type="entry name" value="NAD(P)-binding Rossmann-like Domain"/>
    <property type="match status" value="1"/>
</dbReference>
<dbReference type="SUPFAM" id="SSF51735">
    <property type="entry name" value="NAD(P)-binding Rossmann-fold domains"/>
    <property type="match status" value="1"/>
</dbReference>
<dbReference type="Gene3D" id="3.40.50.10380">
    <property type="entry name" value="Malic enzyme, N-terminal domain"/>
    <property type="match status" value="1"/>
</dbReference>
<evidence type="ECO:0000256" key="5">
    <source>
        <dbReference type="ARBA" id="ARBA00023002"/>
    </source>
</evidence>
<gene>
    <name evidence="10" type="ORF">INT48_006046</name>
</gene>
<feature type="domain" description="Malic enzyme N-terminal" evidence="9">
    <location>
        <begin position="401"/>
        <end position="581"/>
    </location>
</feature>
<dbReference type="GO" id="GO:0051287">
    <property type="term" value="F:NAD binding"/>
    <property type="evidence" value="ECO:0007669"/>
    <property type="project" value="InterPro"/>
</dbReference>
<evidence type="ECO:0000256" key="3">
    <source>
        <dbReference type="ARBA" id="ARBA00008785"/>
    </source>
</evidence>
<protein>
    <recommendedName>
        <fullName evidence="6">Malic enzyme</fullName>
    </recommendedName>
</protein>
<name>A0A8H7SN09_9FUNG</name>
<dbReference type="GO" id="GO:0005739">
    <property type="term" value="C:mitochondrion"/>
    <property type="evidence" value="ECO:0007669"/>
    <property type="project" value="TreeGrafter"/>
</dbReference>
<evidence type="ECO:0000313" key="11">
    <source>
        <dbReference type="Proteomes" id="UP000613177"/>
    </source>
</evidence>
<evidence type="ECO:0000259" key="8">
    <source>
        <dbReference type="SMART" id="SM00919"/>
    </source>
</evidence>
<reference evidence="10" key="1">
    <citation type="submission" date="2021-01" db="EMBL/GenBank/DDBJ databases">
        <title>Metabolic potential, ecology and presence of endohyphal bacteria is reflected in genomic diversity of Mucoromycotina.</title>
        <authorList>
            <person name="Muszewska A."/>
            <person name="Okrasinska A."/>
            <person name="Steczkiewicz K."/>
            <person name="Drgas O."/>
            <person name="Orlowska M."/>
            <person name="Perlinska-Lenart U."/>
            <person name="Aleksandrzak-Piekarczyk T."/>
            <person name="Szatraj K."/>
            <person name="Zielenkiewicz U."/>
            <person name="Pilsyk S."/>
            <person name="Malc E."/>
            <person name="Mieczkowski P."/>
            <person name="Kruszewska J.S."/>
            <person name="Biernat P."/>
            <person name="Pawlowska J."/>
        </authorList>
    </citation>
    <scope>NUCLEOTIDE SEQUENCE</scope>
    <source>
        <strain evidence="10">WA0000018081</strain>
    </source>
</reference>
<comment type="cofactor">
    <cofactor evidence="2">
        <name>Mg(2+)</name>
        <dbReference type="ChEBI" id="CHEBI:18420"/>
    </cofactor>
</comment>
<dbReference type="InterPro" id="IPR001891">
    <property type="entry name" value="Malic_OxRdtase"/>
</dbReference>
<feature type="compositionally biased region" description="Low complexity" evidence="7">
    <location>
        <begin position="89"/>
        <end position="108"/>
    </location>
</feature>
<dbReference type="EMBL" id="JAEPRE010000121">
    <property type="protein sequence ID" value="KAG2232172.1"/>
    <property type="molecule type" value="Genomic_DNA"/>
</dbReference>
<sequence>MVQPIEVFLQPPSPTIKASFKLPSVKSLFPVSMEEDTNSQELPSIRLTNHSSPSDDTYYNDNIVISSPRLNTIEPRPDLSVATSPYQQSPIMTFSSPSSTTSSMVGSPLISPIQDGPFLLPPPDSSSFRRCRSVSNASNNSSPSASPSFQFTFRSLSEPPTLNLPPPTSLDNETTNTEDYHPIFGPKRKRGRPPNASRPELQTDSNWTFVKPTVWDVKQQQNITSTSNNSNVFTENNNTPQFYTENTVMSDGINTFTTTNMDMALSIPKKKRGRKPKKQLAASKHLISKTIVRAPPSSHLNRALGNRLYSSYNNPNSHNEFSDPRHDKTVHVMHSRGVNVLHDPLLSKGTAFDLAERERLSIRGLVPPRCQAMDKQLLRVKRNLDACESPLSKFVFLAALQDRNETLYYKLLMEHLEELAGVIYTPTVGLASQMSHSIYRRSRGMYFSSQDRGQMSAMVYNWPHDKVDVIVVTDGSRVLGLGDLGANGMQIPIGKLSLYVAAGGIRPRAVLPVVLDVGTNNQDLLNDPLYLGMSHPRLEGEDYYSFVDEWVTAITSRWPDTLIQFEDFKYPHAYNLLSKYQNRITCFNDDIQSTSSITLAGILASLKSRGLSQEDLANETIICVGAGSAGVGVCEGIIDCMVAQGRVKTREEAYSRVYMLDQYGLLGNPTTLDDEEDLCSSEYKPRSTPLDDRQHCYVKNGLRDQMTLEQLVKKVKPTVLLGLTGIRGVFSEESIREMSKHVEKPVIFPLSNPDTHAECTAEEAFKWTDGRAIFASGSPFKDVLLPNGKTGKTNQCNNSYSFPGLGLGITVSRASRVTQNMFLETARTIADMATPEQLKQGILYPGVSQLREVALNVGARVCEVAFEEGVATAVLEEGEILSEVVRNSAYQPEYVPLEGL</sequence>
<dbReference type="SUPFAM" id="SSF53223">
    <property type="entry name" value="Aminoacid dehydrogenase-like, N-terminal domain"/>
    <property type="match status" value="1"/>
</dbReference>
<dbReference type="InterPro" id="IPR037062">
    <property type="entry name" value="Malic_N_dom_sf"/>
</dbReference>
<dbReference type="InterPro" id="IPR012302">
    <property type="entry name" value="Malic_NAD-bd"/>
</dbReference>
<dbReference type="GO" id="GO:0006108">
    <property type="term" value="P:malate metabolic process"/>
    <property type="evidence" value="ECO:0007669"/>
    <property type="project" value="TreeGrafter"/>
</dbReference>
<dbReference type="PANTHER" id="PTHR23406">
    <property type="entry name" value="MALIC ENZYME-RELATED"/>
    <property type="match status" value="1"/>
</dbReference>
<dbReference type="Proteomes" id="UP000613177">
    <property type="component" value="Unassembled WGS sequence"/>
</dbReference>
<dbReference type="PROSITE" id="PS00331">
    <property type="entry name" value="MALIC_ENZYMES"/>
    <property type="match status" value="1"/>
</dbReference>
<organism evidence="10 11">
    <name type="scientific">Thamnidium elegans</name>
    <dbReference type="NCBI Taxonomy" id="101142"/>
    <lineage>
        <taxon>Eukaryota</taxon>
        <taxon>Fungi</taxon>
        <taxon>Fungi incertae sedis</taxon>
        <taxon>Mucoromycota</taxon>
        <taxon>Mucoromycotina</taxon>
        <taxon>Mucoromycetes</taxon>
        <taxon>Mucorales</taxon>
        <taxon>Mucorineae</taxon>
        <taxon>Mucoraceae</taxon>
        <taxon>Thamnidium</taxon>
    </lineage>
</organism>
<feature type="domain" description="Malic enzyme NAD-binding" evidence="8">
    <location>
        <begin position="591"/>
        <end position="866"/>
    </location>
</feature>
<evidence type="ECO:0000256" key="2">
    <source>
        <dbReference type="ARBA" id="ARBA00001946"/>
    </source>
</evidence>
<evidence type="ECO:0000313" key="10">
    <source>
        <dbReference type="EMBL" id="KAG2232172.1"/>
    </source>
</evidence>
<dbReference type="NCBIfam" id="NF010052">
    <property type="entry name" value="PRK13529.1"/>
    <property type="match status" value="1"/>
</dbReference>
<dbReference type="InterPro" id="IPR036291">
    <property type="entry name" value="NAD(P)-bd_dom_sf"/>
</dbReference>
<dbReference type="SMART" id="SM00919">
    <property type="entry name" value="Malic_M"/>
    <property type="match status" value="1"/>
</dbReference>
<keyword evidence="11" id="KW-1185">Reference proteome</keyword>
<dbReference type="PRINTS" id="PR00072">
    <property type="entry name" value="MALOXRDTASE"/>
</dbReference>
<dbReference type="InterPro" id="IPR012301">
    <property type="entry name" value="Malic_N_dom"/>
</dbReference>
<dbReference type="PANTHER" id="PTHR23406:SF32">
    <property type="entry name" value="NADP-DEPENDENT MALIC ENZYME"/>
    <property type="match status" value="1"/>
</dbReference>
<proteinExistence type="inferred from homology"/>
<evidence type="ECO:0000256" key="7">
    <source>
        <dbReference type="SAM" id="MobiDB-lite"/>
    </source>
</evidence>
<evidence type="ECO:0000256" key="4">
    <source>
        <dbReference type="ARBA" id="ARBA00022723"/>
    </source>
</evidence>
<comment type="caution">
    <text evidence="10">The sequence shown here is derived from an EMBL/GenBank/DDBJ whole genome shotgun (WGS) entry which is preliminary data.</text>
</comment>
<evidence type="ECO:0000259" key="9">
    <source>
        <dbReference type="SMART" id="SM01274"/>
    </source>
</evidence>
<dbReference type="InterPro" id="IPR015884">
    <property type="entry name" value="Malic_enzyme_CS"/>
</dbReference>
<evidence type="ECO:0000256" key="6">
    <source>
        <dbReference type="RuleBase" id="RU003426"/>
    </source>
</evidence>
<dbReference type="GO" id="GO:0046872">
    <property type="term" value="F:metal ion binding"/>
    <property type="evidence" value="ECO:0007669"/>
    <property type="project" value="UniProtKB-KW"/>
</dbReference>
<comment type="cofactor">
    <cofactor evidence="1">
        <name>Mn(2+)</name>
        <dbReference type="ChEBI" id="CHEBI:29035"/>
    </cofactor>
</comment>
<dbReference type="Pfam" id="PF00390">
    <property type="entry name" value="malic"/>
    <property type="match status" value="1"/>
</dbReference>
<accession>A0A8H7SN09</accession>
<dbReference type="SMART" id="SM01274">
    <property type="entry name" value="malic"/>
    <property type="match status" value="1"/>
</dbReference>